<reference evidence="5 6" key="1">
    <citation type="submission" date="2016-11" db="EMBL/GenBank/DDBJ databases">
        <authorList>
            <person name="Jaros S."/>
            <person name="Januszkiewicz K."/>
            <person name="Wedrychowicz H."/>
        </authorList>
    </citation>
    <scope>NUCLEOTIDE SEQUENCE [LARGE SCALE GENOMIC DNA]</scope>
    <source>
        <strain evidence="5 6">DSM 9705</strain>
    </source>
</reference>
<keyword evidence="1" id="KW-0805">Transcription regulation</keyword>
<dbReference type="CDD" id="cd07377">
    <property type="entry name" value="WHTH_GntR"/>
    <property type="match status" value="1"/>
</dbReference>
<dbReference type="GO" id="GO:0003700">
    <property type="term" value="F:DNA-binding transcription factor activity"/>
    <property type="evidence" value="ECO:0007669"/>
    <property type="project" value="InterPro"/>
</dbReference>
<dbReference type="GO" id="GO:0003677">
    <property type="term" value="F:DNA binding"/>
    <property type="evidence" value="ECO:0007669"/>
    <property type="project" value="UniProtKB-KW"/>
</dbReference>
<dbReference type="EMBL" id="FQXS01000002">
    <property type="protein sequence ID" value="SHH47068.1"/>
    <property type="molecule type" value="Genomic_DNA"/>
</dbReference>
<evidence type="ECO:0000256" key="3">
    <source>
        <dbReference type="ARBA" id="ARBA00023163"/>
    </source>
</evidence>
<dbReference type="SMART" id="SM00345">
    <property type="entry name" value="HTH_GNTR"/>
    <property type="match status" value="1"/>
</dbReference>
<dbReference type="InterPro" id="IPR036388">
    <property type="entry name" value="WH-like_DNA-bd_sf"/>
</dbReference>
<dbReference type="Pfam" id="PF00392">
    <property type="entry name" value="GntR"/>
    <property type="match status" value="1"/>
</dbReference>
<dbReference type="InterPro" id="IPR036390">
    <property type="entry name" value="WH_DNA-bd_sf"/>
</dbReference>
<keyword evidence="6" id="KW-1185">Reference proteome</keyword>
<dbReference type="Pfam" id="PF07729">
    <property type="entry name" value="FCD"/>
    <property type="match status" value="1"/>
</dbReference>
<dbReference type="RefSeq" id="WP_073373383.1">
    <property type="nucleotide sequence ID" value="NZ_FQXS01000002.1"/>
</dbReference>
<sequence>MTAGLSGDRVKTPQTIAEQVYDLLRKRIIEQQIKPGERLLEVAVCESLNVSRTPVREAFRLLQQDGLVERIPQGGIRVTGLSLEELKEITTLRTVLEVHAVEMACDLIEEHEIETLELIVEQAAALVAAANEGKDIDLDELSRLNTLFHDTICAAARSSYLGKILDIVRMPILRFRPFSLVDREHRLRGVEEHRRMVDMLRRQDKEGLKQLTAKHVGDVSKAVARILSSTQANRGAVA</sequence>
<dbReference type="AlphaFoldDB" id="A0A1M5T8N9"/>
<evidence type="ECO:0000313" key="6">
    <source>
        <dbReference type="Proteomes" id="UP000184139"/>
    </source>
</evidence>
<dbReference type="SMART" id="SM00895">
    <property type="entry name" value="FCD"/>
    <property type="match status" value="1"/>
</dbReference>
<dbReference type="Gene3D" id="1.20.120.530">
    <property type="entry name" value="GntR ligand-binding domain-like"/>
    <property type="match status" value="1"/>
</dbReference>
<name>A0A1M5T8N9_9BACT</name>
<gene>
    <name evidence="5" type="ORF">SAMN02745124_00657</name>
</gene>
<evidence type="ECO:0000259" key="4">
    <source>
        <dbReference type="PROSITE" id="PS50949"/>
    </source>
</evidence>
<organism evidence="5 6">
    <name type="scientific">Desulfofustis glycolicus DSM 9705</name>
    <dbReference type="NCBI Taxonomy" id="1121409"/>
    <lineage>
        <taxon>Bacteria</taxon>
        <taxon>Pseudomonadati</taxon>
        <taxon>Thermodesulfobacteriota</taxon>
        <taxon>Desulfobulbia</taxon>
        <taxon>Desulfobulbales</taxon>
        <taxon>Desulfocapsaceae</taxon>
        <taxon>Desulfofustis</taxon>
    </lineage>
</organism>
<proteinExistence type="predicted"/>
<dbReference type="InterPro" id="IPR008920">
    <property type="entry name" value="TF_FadR/GntR_C"/>
</dbReference>
<dbReference type="PANTHER" id="PTHR43537:SF24">
    <property type="entry name" value="GLUCONATE OPERON TRANSCRIPTIONAL REPRESSOR"/>
    <property type="match status" value="1"/>
</dbReference>
<accession>A0A1M5T8N9</accession>
<keyword evidence="3" id="KW-0804">Transcription</keyword>
<keyword evidence="2 5" id="KW-0238">DNA-binding</keyword>
<dbReference type="STRING" id="1121409.SAMN02745124_00657"/>
<dbReference type="SUPFAM" id="SSF46785">
    <property type="entry name" value="Winged helix' DNA-binding domain"/>
    <property type="match status" value="1"/>
</dbReference>
<dbReference type="OrthoDB" id="9810548at2"/>
<evidence type="ECO:0000313" key="5">
    <source>
        <dbReference type="EMBL" id="SHH47068.1"/>
    </source>
</evidence>
<protein>
    <submittedName>
        <fullName evidence="5">DNA-binding transcriptional regulator, GntR family</fullName>
    </submittedName>
</protein>
<dbReference type="PANTHER" id="PTHR43537">
    <property type="entry name" value="TRANSCRIPTIONAL REGULATOR, GNTR FAMILY"/>
    <property type="match status" value="1"/>
</dbReference>
<dbReference type="Proteomes" id="UP000184139">
    <property type="component" value="Unassembled WGS sequence"/>
</dbReference>
<dbReference type="InterPro" id="IPR011711">
    <property type="entry name" value="GntR_C"/>
</dbReference>
<feature type="domain" description="HTH gntR-type" evidence="4">
    <location>
        <begin position="14"/>
        <end position="81"/>
    </location>
</feature>
<dbReference type="SUPFAM" id="SSF48008">
    <property type="entry name" value="GntR ligand-binding domain-like"/>
    <property type="match status" value="1"/>
</dbReference>
<evidence type="ECO:0000256" key="1">
    <source>
        <dbReference type="ARBA" id="ARBA00023015"/>
    </source>
</evidence>
<dbReference type="PROSITE" id="PS50949">
    <property type="entry name" value="HTH_GNTR"/>
    <property type="match status" value="1"/>
</dbReference>
<dbReference type="InterPro" id="IPR000524">
    <property type="entry name" value="Tscrpt_reg_HTH_GntR"/>
</dbReference>
<evidence type="ECO:0000256" key="2">
    <source>
        <dbReference type="ARBA" id="ARBA00023125"/>
    </source>
</evidence>
<dbReference type="Gene3D" id="1.10.10.10">
    <property type="entry name" value="Winged helix-like DNA-binding domain superfamily/Winged helix DNA-binding domain"/>
    <property type="match status" value="1"/>
</dbReference>